<reference evidence="3 4" key="1">
    <citation type="submission" date="2017-09" db="EMBL/GenBank/DDBJ databases">
        <authorList>
            <person name="Varghese N."/>
            <person name="Submissions S."/>
        </authorList>
    </citation>
    <scope>NUCLEOTIDE SEQUENCE [LARGE SCALE GENOMIC DNA]</scope>
    <source>
        <strain evidence="3 4">OK806</strain>
    </source>
</reference>
<dbReference type="PROSITE" id="PS51257">
    <property type="entry name" value="PROKAR_LIPOPROTEIN"/>
    <property type="match status" value="1"/>
</dbReference>
<feature type="chain" id="PRO_5030570922" evidence="1">
    <location>
        <begin position="24"/>
        <end position="193"/>
    </location>
</feature>
<keyword evidence="3" id="KW-0449">Lipoprotein</keyword>
<feature type="signal peptide" evidence="1">
    <location>
        <begin position="1"/>
        <end position="23"/>
    </location>
</feature>
<name>A0A7Z7N150_9BURK</name>
<dbReference type="InterPro" id="IPR005586">
    <property type="entry name" value="ABC_trans_aux"/>
</dbReference>
<dbReference type="RefSeq" id="WP_062643174.1">
    <property type="nucleotide sequence ID" value="NZ_FCOG02000181.1"/>
</dbReference>
<accession>A0A7Z7N150</accession>
<evidence type="ECO:0000256" key="1">
    <source>
        <dbReference type="SAM" id="SignalP"/>
    </source>
</evidence>
<keyword evidence="1" id="KW-0732">Signal</keyword>
<dbReference type="Pfam" id="PF03886">
    <property type="entry name" value="ABC_trans_aux"/>
    <property type="match status" value="1"/>
</dbReference>
<dbReference type="EMBL" id="OCSU01000001">
    <property type="protein sequence ID" value="SOE56606.1"/>
    <property type="molecule type" value="Genomic_DNA"/>
</dbReference>
<dbReference type="Gene3D" id="3.40.50.10610">
    <property type="entry name" value="ABC-type transport auxiliary lipoprotein component"/>
    <property type="match status" value="1"/>
</dbReference>
<proteinExistence type="predicted"/>
<sequence length="193" mass="20388">MMRSLLLTAVLVTMSGCASSPQAKFYTLSAVPPSARAETATPVGIALDSVTVPDLVDRPQFVVRIDATQVKIDEYARWAEPLKSQISRVLVADLAQSVPGALVSSSSQWVGAVHTYHVSVDVQSFESALNDTATIAVLWTVRPPKPGTAVNGRTIVHEPTSAPGYDALVDAHNRALASVSSDIAGAIRSTLRP</sequence>
<keyword evidence="4" id="KW-1185">Reference proteome</keyword>
<protein>
    <submittedName>
        <fullName evidence="3">Uncharacterized lipoprotein YmbA</fullName>
    </submittedName>
</protein>
<evidence type="ECO:0000313" key="3">
    <source>
        <dbReference type="EMBL" id="SOE56606.1"/>
    </source>
</evidence>
<dbReference type="OrthoDB" id="1494661at2"/>
<comment type="caution">
    <text evidence="3">The sequence shown here is derived from an EMBL/GenBank/DDBJ whole genome shotgun (WGS) entry which is preliminary data.</text>
</comment>
<evidence type="ECO:0000259" key="2">
    <source>
        <dbReference type="Pfam" id="PF03886"/>
    </source>
</evidence>
<dbReference type="AlphaFoldDB" id="A0A7Z7N150"/>
<feature type="domain" description="ABC-type transport auxiliary lipoprotein component" evidence="2">
    <location>
        <begin position="26"/>
        <end position="184"/>
    </location>
</feature>
<gene>
    <name evidence="3" type="ORF">SAMN05446927_1285</name>
</gene>
<organism evidence="3 4">
    <name type="scientific">Caballeronia arationis</name>
    <dbReference type="NCBI Taxonomy" id="1777142"/>
    <lineage>
        <taxon>Bacteria</taxon>
        <taxon>Pseudomonadati</taxon>
        <taxon>Pseudomonadota</taxon>
        <taxon>Betaproteobacteria</taxon>
        <taxon>Burkholderiales</taxon>
        <taxon>Burkholderiaceae</taxon>
        <taxon>Caballeronia</taxon>
    </lineage>
</organism>
<dbReference type="SUPFAM" id="SSF159594">
    <property type="entry name" value="XCC0632-like"/>
    <property type="match status" value="1"/>
</dbReference>
<dbReference type="Proteomes" id="UP000219522">
    <property type="component" value="Unassembled WGS sequence"/>
</dbReference>
<evidence type="ECO:0000313" key="4">
    <source>
        <dbReference type="Proteomes" id="UP000219522"/>
    </source>
</evidence>